<keyword evidence="9" id="KW-1185">Reference proteome</keyword>
<keyword evidence="5 7" id="KW-1133">Transmembrane helix</keyword>
<feature type="transmembrane region" description="Helical" evidence="7">
    <location>
        <begin position="49"/>
        <end position="69"/>
    </location>
</feature>
<feature type="transmembrane region" description="Helical" evidence="7">
    <location>
        <begin position="7"/>
        <end position="29"/>
    </location>
</feature>
<dbReference type="InterPro" id="IPR003370">
    <property type="entry name" value="Chromate_transpt"/>
</dbReference>
<keyword evidence="4 7" id="KW-0812">Transmembrane</keyword>
<dbReference type="Proteomes" id="UP000724672">
    <property type="component" value="Unassembled WGS sequence"/>
</dbReference>
<dbReference type="Pfam" id="PF02417">
    <property type="entry name" value="Chromate_transp"/>
    <property type="match status" value="1"/>
</dbReference>
<evidence type="ECO:0000256" key="2">
    <source>
        <dbReference type="ARBA" id="ARBA00005262"/>
    </source>
</evidence>
<keyword evidence="6 7" id="KW-0472">Membrane</keyword>
<evidence type="ECO:0000313" key="9">
    <source>
        <dbReference type="Proteomes" id="UP000724672"/>
    </source>
</evidence>
<dbReference type="EMBL" id="WSFT01000031">
    <property type="protein sequence ID" value="MBS4538343.1"/>
    <property type="molecule type" value="Genomic_DNA"/>
</dbReference>
<dbReference type="AlphaFoldDB" id="A0A942Z8J8"/>
<accession>A0A942Z8J8</accession>
<name>A0A942Z8J8_9FIRM</name>
<sequence length="181" mass="19656">MKEALKFFIIFFKLGVFTIGGGYAMIPLIQAEVVDKNNWLDNDEFLDTIAVAQSAPGAIAINASILIGYKLKKIPGAIACALGVSLPSFLIILFIVKYIYNFRDNEIVAKVFKGITPAVVGLIAASLYRLIKASKIKGLLLIIPLLALIAIVIFGISPVYIILLAAFGSIGYHKLIERKES</sequence>
<dbReference type="PANTHER" id="PTHR43663">
    <property type="entry name" value="CHROMATE TRANSPORT PROTEIN-RELATED"/>
    <property type="match status" value="1"/>
</dbReference>
<organism evidence="8 9">
    <name type="scientific">Anaeromonas frigoriresistens</name>
    <dbReference type="NCBI Taxonomy" id="2683708"/>
    <lineage>
        <taxon>Bacteria</taxon>
        <taxon>Bacillati</taxon>
        <taxon>Bacillota</taxon>
        <taxon>Tissierellia</taxon>
        <taxon>Tissierellales</taxon>
        <taxon>Thermohalobacteraceae</taxon>
        <taxon>Anaeromonas</taxon>
    </lineage>
</organism>
<evidence type="ECO:0000256" key="6">
    <source>
        <dbReference type="ARBA" id="ARBA00023136"/>
    </source>
</evidence>
<gene>
    <name evidence="8" type="ORF">GOQ27_07695</name>
</gene>
<reference evidence="8" key="1">
    <citation type="submission" date="2019-12" db="EMBL/GenBank/DDBJ databases">
        <title>Clostridiaceae gen. nov. sp. nov., isolated from sediment in Xinjiang, China.</title>
        <authorList>
            <person name="Zhang R."/>
        </authorList>
    </citation>
    <scope>NUCLEOTIDE SEQUENCE</scope>
    <source>
        <strain evidence="8">D2Q-11</strain>
    </source>
</reference>
<dbReference type="GO" id="GO:0005886">
    <property type="term" value="C:plasma membrane"/>
    <property type="evidence" value="ECO:0007669"/>
    <property type="project" value="UniProtKB-SubCell"/>
</dbReference>
<comment type="caution">
    <text evidence="8">The sequence shown here is derived from an EMBL/GenBank/DDBJ whole genome shotgun (WGS) entry which is preliminary data.</text>
</comment>
<evidence type="ECO:0000256" key="4">
    <source>
        <dbReference type="ARBA" id="ARBA00022692"/>
    </source>
</evidence>
<proteinExistence type="inferred from homology"/>
<protein>
    <submittedName>
        <fullName evidence="8">Chromate transporter</fullName>
    </submittedName>
</protein>
<keyword evidence="3" id="KW-1003">Cell membrane</keyword>
<evidence type="ECO:0000256" key="7">
    <source>
        <dbReference type="SAM" id="Phobius"/>
    </source>
</evidence>
<evidence type="ECO:0000256" key="3">
    <source>
        <dbReference type="ARBA" id="ARBA00022475"/>
    </source>
</evidence>
<feature type="transmembrane region" description="Helical" evidence="7">
    <location>
        <begin position="76"/>
        <end position="99"/>
    </location>
</feature>
<evidence type="ECO:0000256" key="1">
    <source>
        <dbReference type="ARBA" id="ARBA00004651"/>
    </source>
</evidence>
<feature type="transmembrane region" description="Helical" evidence="7">
    <location>
        <begin position="138"/>
        <end position="167"/>
    </location>
</feature>
<evidence type="ECO:0000313" key="8">
    <source>
        <dbReference type="EMBL" id="MBS4538343.1"/>
    </source>
</evidence>
<dbReference type="GO" id="GO:0015109">
    <property type="term" value="F:chromate transmembrane transporter activity"/>
    <property type="evidence" value="ECO:0007669"/>
    <property type="project" value="InterPro"/>
</dbReference>
<feature type="transmembrane region" description="Helical" evidence="7">
    <location>
        <begin position="111"/>
        <end position="131"/>
    </location>
</feature>
<comment type="similarity">
    <text evidence="2">Belongs to the chromate ion transporter (CHR) (TC 2.A.51) family.</text>
</comment>
<dbReference type="PANTHER" id="PTHR43663:SF2">
    <property type="entry name" value="CHROMATE TRANSPORT PROTEIN-RELATED"/>
    <property type="match status" value="1"/>
</dbReference>
<dbReference type="InterPro" id="IPR052518">
    <property type="entry name" value="CHR_Transporter"/>
</dbReference>
<comment type="subcellular location">
    <subcellularLocation>
        <location evidence="1">Cell membrane</location>
        <topology evidence="1">Multi-pass membrane protein</topology>
    </subcellularLocation>
</comment>
<evidence type="ECO:0000256" key="5">
    <source>
        <dbReference type="ARBA" id="ARBA00022989"/>
    </source>
</evidence>
<dbReference type="RefSeq" id="WP_203366268.1">
    <property type="nucleotide sequence ID" value="NZ_WSFT01000031.1"/>
</dbReference>